<name>A0A4R8DJG0_9BACT</name>
<dbReference type="PROSITE" id="PS50893">
    <property type="entry name" value="ABC_TRANSPORTER_2"/>
    <property type="match status" value="2"/>
</dbReference>
<gene>
    <name evidence="6" type="ORF">EDB95_5173</name>
</gene>
<keyword evidence="2" id="KW-0547">Nucleotide-binding</keyword>
<evidence type="ECO:0000313" key="6">
    <source>
        <dbReference type="EMBL" id="TDW97326.1"/>
    </source>
</evidence>
<evidence type="ECO:0000256" key="4">
    <source>
        <dbReference type="SAM" id="MobiDB-lite"/>
    </source>
</evidence>
<dbReference type="AlphaFoldDB" id="A0A4R8DJG0"/>
<keyword evidence="1" id="KW-0813">Transport</keyword>
<dbReference type="GO" id="GO:0016887">
    <property type="term" value="F:ATP hydrolysis activity"/>
    <property type="evidence" value="ECO:0007669"/>
    <property type="project" value="InterPro"/>
</dbReference>
<dbReference type="RefSeq" id="WP_162852791.1">
    <property type="nucleotide sequence ID" value="NZ_SODV01000002.1"/>
</dbReference>
<dbReference type="GO" id="GO:0005524">
    <property type="term" value="F:ATP binding"/>
    <property type="evidence" value="ECO:0007669"/>
    <property type="project" value="UniProtKB-KW"/>
</dbReference>
<feature type="compositionally biased region" description="Low complexity" evidence="4">
    <location>
        <begin position="17"/>
        <end position="36"/>
    </location>
</feature>
<dbReference type="GO" id="GO:0042626">
    <property type="term" value="F:ATPase-coupled transmembrane transporter activity"/>
    <property type="evidence" value="ECO:0007669"/>
    <property type="project" value="TreeGrafter"/>
</dbReference>
<dbReference type="PANTHER" id="PTHR43553:SF3">
    <property type="entry name" value="ABC TRANSPORTER ATP-BINDING PROTEIN MODF"/>
    <property type="match status" value="1"/>
</dbReference>
<keyword evidence="7" id="KW-1185">Reference proteome</keyword>
<dbReference type="EMBL" id="SODV01000002">
    <property type="protein sequence ID" value="TDW97326.1"/>
    <property type="molecule type" value="Genomic_DNA"/>
</dbReference>
<dbReference type="SUPFAM" id="SSF52540">
    <property type="entry name" value="P-loop containing nucleoside triphosphate hydrolases"/>
    <property type="match status" value="2"/>
</dbReference>
<evidence type="ECO:0000256" key="2">
    <source>
        <dbReference type="ARBA" id="ARBA00022741"/>
    </source>
</evidence>
<dbReference type="SMART" id="SM00382">
    <property type="entry name" value="AAA"/>
    <property type="match status" value="2"/>
</dbReference>
<dbReference type="Proteomes" id="UP000294498">
    <property type="component" value="Unassembled WGS sequence"/>
</dbReference>
<feature type="domain" description="ABC transporter" evidence="5">
    <location>
        <begin position="44"/>
        <end position="285"/>
    </location>
</feature>
<dbReference type="InterPro" id="IPR003439">
    <property type="entry name" value="ABC_transporter-like_ATP-bd"/>
</dbReference>
<organism evidence="6 7">
    <name type="scientific">Dinghuibacter silviterrae</name>
    <dbReference type="NCBI Taxonomy" id="1539049"/>
    <lineage>
        <taxon>Bacteria</taxon>
        <taxon>Pseudomonadati</taxon>
        <taxon>Bacteroidota</taxon>
        <taxon>Chitinophagia</taxon>
        <taxon>Chitinophagales</taxon>
        <taxon>Chitinophagaceae</taxon>
        <taxon>Dinghuibacter</taxon>
    </lineage>
</organism>
<evidence type="ECO:0000259" key="5">
    <source>
        <dbReference type="PROSITE" id="PS50893"/>
    </source>
</evidence>
<dbReference type="InterPro" id="IPR003593">
    <property type="entry name" value="AAA+_ATPase"/>
</dbReference>
<dbReference type="PANTHER" id="PTHR43553">
    <property type="entry name" value="HEAVY METAL TRANSPORTER"/>
    <property type="match status" value="1"/>
</dbReference>
<keyword evidence="3 6" id="KW-0067">ATP-binding</keyword>
<dbReference type="Pfam" id="PF00005">
    <property type="entry name" value="ABC_tran"/>
    <property type="match status" value="2"/>
</dbReference>
<dbReference type="InterPro" id="IPR050095">
    <property type="entry name" value="ECF_ABC_transporter_ATP-bd"/>
</dbReference>
<dbReference type="CDD" id="cd03225">
    <property type="entry name" value="ABC_cobalt_CbiO_domain1"/>
    <property type="match status" value="1"/>
</dbReference>
<accession>A0A4R8DJG0</accession>
<feature type="domain" description="ABC transporter" evidence="5">
    <location>
        <begin position="310"/>
        <end position="541"/>
    </location>
</feature>
<dbReference type="GO" id="GO:0043190">
    <property type="term" value="C:ATP-binding cassette (ABC) transporter complex"/>
    <property type="evidence" value="ECO:0007669"/>
    <property type="project" value="TreeGrafter"/>
</dbReference>
<comment type="caution">
    <text evidence="6">The sequence shown here is derived from an EMBL/GenBank/DDBJ whole genome shotgun (WGS) entry which is preliminary data.</text>
</comment>
<reference evidence="6 7" key="1">
    <citation type="submission" date="2019-03" db="EMBL/GenBank/DDBJ databases">
        <title>Genomic Encyclopedia of Type Strains, Phase IV (KMG-IV): sequencing the most valuable type-strain genomes for metagenomic binning, comparative biology and taxonomic classification.</title>
        <authorList>
            <person name="Goeker M."/>
        </authorList>
    </citation>
    <scope>NUCLEOTIDE SEQUENCE [LARGE SCALE GENOMIC DNA]</scope>
    <source>
        <strain evidence="6 7">DSM 100059</strain>
    </source>
</reference>
<evidence type="ECO:0000256" key="1">
    <source>
        <dbReference type="ARBA" id="ARBA00022448"/>
    </source>
</evidence>
<protein>
    <submittedName>
        <fullName evidence="6">Molybdate transport system ATP-binding protein</fullName>
    </submittedName>
</protein>
<evidence type="ECO:0000313" key="7">
    <source>
        <dbReference type="Proteomes" id="UP000294498"/>
    </source>
</evidence>
<evidence type="ECO:0000256" key="3">
    <source>
        <dbReference type="ARBA" id="ARBA00022840"/>
    </source>
</evidence>
<dbReference type="InterPro" id="IPR027417">
    <property type="entry name" value="P-loop_NTPase"/>
</dbReference>
<proteinExistence type="predicted"/>
<sequence length="543" mass="59112">MSVPGHSEPATGGPGASPGRTAAAAPSAPSGASAGPAQGAAPFLSAELLTIQAGARPLLTDLTFVMGRGEHWVLTGHAGVGKSTLGKALCGLIFHRGALHIDYAPLATPGAAAPRALFVDQWHHFKDHTGLSSQFYYQQRYNSQDAENAVTLLEELLAAAPGAEAEAWGLLRALHVDHRAYASLVQLSSGEHKKLQLARAFISKPQLLVLDNPYLGLDTATCANLEALFEQAAAVGTQLIIIGDTANLPSVVTHIATLSDGSLEIVPKAAYQLIHSAPTALPPAPIMLPAYLRDAPFSGEGAPPAFATFLRMEHVHVQYEHKLVLDNIDWTVRRGEHWWLKGHNGAGKSTLLSLVVGDNPQAYANPIYLFDKKRGSGESIWDLKKKIGYISPELHWYFDQQTTCAGAIATGFFDTTGLYRAVSEEQREVVNQWLEVFDLTPFRDKRLQDLSIGRQRLTLLARALVKNPPVLILDEPCQGLDEDQAAHFIRVVDKLMEHPGRTLLYVSHRLDQLPKCIDHVLALEAGRQVEKGPYHYKTQTVQR</sequence>
<dbReference type="Gene3D" id="3.40.50.300">
    <property type="entry name" value="P-loop containing nucleotide triphosphate hydrolases"/>
    <property type="match status" value="2"/>
</dbReference>
<dbReference type="InterPro" id="IPR015856">
    <property type="entry name" value="ABC_transpr_CbiO/EcfA_su"/>
</dbReference>
<feature type="region of interest" description="Disordered" evidence="4">
    <location>
        <begin position="1"/>
        <end position="36"/>
    </location>
</feature>